<dbReference type="PROSITE" id="PS51257">
    <property type="entry name" value="PROKAR_LIPOPROTEIN"/>
    <property type="match status" value="1"/>
</dbReference>
<protein>
    <recommendedName>
        <fullName evidence="4">Lipoprotein</fullName>
    </recommendedName>
</protein>
<evidence type="ECO:0000313" key="3">
    <source>
        <dbReference type="Proteomes" id="UP001150924"/>
    </source>
</evidence>
<dbReference type="AlphaFoldDB" id="A0A9X3EH89"/>
<dbReference type="EMBL" id="JAPNKE010000001">
    <property type="protein sequence ID" value="MCY1004024.1"/>
    <property type="molecule type" value="Genomic_DNA"/>
</dbReference>
<sequence>MRSFSAGVLAGLVFLFSAFAWTACMSPTQIARPTTCLLGQEVC</sequence>
<dbReference type="RefSeq" id="WP_267765546.1">
    <property type="nucleotide sequence ID" value="NZ_JAPNKE010000001.1"/>
</dbReference>
<comment type="caution">
    <text evidence="1">The sequence shown here is derived from an EMBL/GenBank/DDBJ whole genome shotgun (WGS) entry which is preliminary data.</text>
</comment>
<keyword evidence="3" id="KW-1185">Reference proteome</keyword>
<proteinExistence type="predicted"/>
<dbReference type="Proteomes" id="UP001150924">
    <property type="component" value="Unassembled WGS sequence"/>
</dbReference>
<name>A0A9X3EH89_9BACT</name>
<dbReference type="EMBL" id="JAPNKE010000002">
    <property type="protein sequence ID" value="MCY1008550.1"/>
    <property type="molecule type" value="Genomic_DNA"/>
</dbReference>
<gene>
    <name evidence="1" type="ORF">OV079_00255</name>
    <name evidence="2" type="ORF">OV079_23915</name>
</gene>
<accession>A0A9X3EH89</accession>
<evidence type="ECO:0000313" key="2">
    <source>
        <dbReference type="EMBL" id="MCY1008550.1"/>
    </source>
</evidence>
<evidence type="ECO:0008006" key="4">
    <source>
        <dbReference type="Google" id="ProtNLM"/>
    </source>
</evidence>
<organism evidence="1 3">
    <name type="scientific">Nannocystis pusilla</name>
    <dbReference type="NCBI Taxonomy" id="889268"/>
    <lineage>
        <taxon>Bacteria</taxon>
        <taxon>Pseudomonadati</taxon>
        <taxon>Myxococcota</taxon>
        <taxon>Polyangia</taxon>
        <taxon>Nannocystales</taxon>
        <taxon>Nannocystaceae</taxon>
        <taxon>Nannocystis</taxon>
    </lineage>
</organism>
<evidence type="ECO:0000313" key="1">
    <source>
        <dbReference type="EMBL" id="MCY1004024.1"/>
    </source>
</evidence>
<reference evidence="1" key="1">
    <citation type="submission" date="2022-11" db="EMBL/GenBank/DDBJ databases">
        <title>Minimal conservation of predation-associated metabolite biosynthetic gene clusters underscores biosynthetic potential of Myxococcota including descriptions for ten novel species: Archangium lansinium sp. nov., Myxococcus landrumus sp. nov., Nannocystis bai.</title>
        <authorList>
            <person name="Ahearne A."/>
            <person name="Stevens C."/>
            <person name="Phillips K."/>
        </authorList>
    </citation>
    <scope>NUCLEOTIDE SEQUENCE</scope>
    <source>
        <strain evidence="1">Na p29</strain>
    </source>
</reference>